<proteinExistence type="predicted"/>
<evidence type="ECO:0000259" key="3">
    <source>
        <dbReference type="Pfam" id="PF17111"/>
    </source>
</evidence>
<keyword evidence="1" id="KW-0175">Coiled coil</keyword>
<gene>
    <name evidence="4" type="ORF">AAFC00_007133</name>
</gene>
<dbReference type="Proteomes" id="UP001562354">
    <property type="component" value="Unassembled WGS sequence"/>
</dbReference>
<feature type="domain" description="Azaphilone pigments biosynthesis cluster protein L N-terminal" evidence="3">
    <location>
        <begin position="5"/>
        <end position="206"/>
    </location>
</feature>
<accession>A0ABR3PH93</accession>
<evidence type="ECO:0000256" key="1">
    <source>
        <dbReference type="SAM" id="Coils"/>
    </source>
</evidence>
<evidence type="ECO:0000256" key="2">
    <source>
        <dbReference type="SAM" id="MobiDB-lite"/>
    </source>
</evidence>
<dbReference type="GeneID" id="95980832"/>
<comment type="caution">
    <text evidence="4">The sequence shown here is derived from an EMBL/GenBank/DDBJ whole genome shotgun (WGS) entry which is preliminary data.</text>
</comment>
<sequence>MDPASAFGIVASAAHSIHVLVGFINNIIDAPTAVQRVRDELRNVQAVLQSLEDALVRASETAAWTQLIEKSKLAAALKTMDSACKTFHSSLCKWTRSSMPGNKLSMRDSVNIAWHDKELALLATQLSSCKQTILLALGSCTLQAQYETMKTTDQINTALLTQEERSTGLLAELKTQLTGLVVREKDLRLDMDRSEDIEKITTLDDELRNVSRGRLALKQCENVSEYVSKISVATRTGQDIGDVTIDTLGYGAVGMSNVEQSSDVKQKIGNVNIGKQGTGFVGMHNNVDHSSRSRNGDAN</sequence>
<keyword evidence="5" id="KW-1185">Reference proteome</keyword>
<evidence type="ECO:0000313" key="4">
    <source>
        <dbReference type="EMBL" id="KAL1305521.1"/>
    </source>
</evidence>
<name>A0ABR3PH93_9PEZI</name>
<organism evidence="4 5">
    <name type="scientific">Neodothiora populina</name>
    <dbReference type="NCBI Taxonomy" id="2781224"/>
    <lineage>
        <taxon>Eukaryota</taxon>
        <taxon>Fungi</taxon>
        <taxon>Dikarya</taxon>
        <taxon>Ascomycota</taxon>
        <taxon>Pezizomycotina</taxon>
        <taxon>Dothideomycetes</taxon>
        <taxon>Dothideomycetidae</taxon>
        <taxon>Dothideales</taxon>
        <taxon>Dothioraceae</taxon>
        <taxon>Neodothiora</taxon>
    </lineage>
</organism>
<protein>
    <recommendedName>
        <fullName evidence="3">Azaphilone pigments biosynthesis cluster protein L N-terminal domain-containing protein</fullName>
    </recommendedName>
</protein>
<dbReference type="Pfam" id="PF17111">
    <property type="entry name" value="PigL_N"/>
    <property type="match status" value="1"/>
</dbReference>
<evidence type="ECO:0000313" key="5">
    <source>
        <dbReference type="Proteomes" id="UP001562354"/>
    </source>
</evidence>
<reference evidence="4 5" key="1">
    <citation type="submission" date="2024-07" db="EMBL/GenBank/DDBJ databases">
        <title>Draft sequence of the Neodothiora populina.</title>
        <authorList>
            <person name="Drown D.D."/>
            <person name="Schuette U.S."/>
            <person name="Buechlein A.B."/>
            <person name="Rusch D.R."/>
            <person name="Winton L.W."/>
            <person name="Adams G.A."/>
        </authorList>
    </citation>
    <scope>NUCLEOTIDE SEQUENCE [LARGE SCALE GENOMIC DNA]</scope>
    <source>
        <strain evidence="4 5">CPC 39397</strain>
    </source>
</reference>
<feature type="compositionally biased region" description="Basic and acidic residues" evidence="2">
    <location>
        <begin position="286"/>
        <end position="299"/>
    </location>
</feature>
<feature type="region of interest" description="Disordered" evidence="2">
    <location>
        <begin position="279"/>
        <end position="299"/>
    </location>
</feature>
<feature type="coiled-coil region" evidence="1">
    <location>
        <begin position="34"/>
        <end position="61"/>
    </location>
</feature>
<dbReference type="EMBL" id="JBFMKM010000006">
    <property type="protein sequence ID" value="KAL1305521.1"/>
    <property type="molecule type" value="Genomic_DNA"/>
</dbReference>
<dbReference type="InterPro" id="IPR031348">
    <property type="entry name" value="PigL_N"/>
</dbReference>
<dbReference type="RefSeq" id="XP_069201794.1">
    <property type="nucleotide sequence ID" value="XM_069348394.1"/>
</dbReference>